<evidence type="ECO:0000256" key="1">
    <source>
        <dbReference type="SAM" id="MobiDB-lite"/>
    </source>
</evidence>
<dbReference type="AlphaFoldDB" id="A0A5C3N3F7"/>
<dbReference type="OrthoDB" id="10441416at2759"/>
<dbReference type="EMBL" id="ML213513">
    <property type="protein sequence ID" value="TFK50638.1"/>
    <property type="molecule type" value="Genomic_DNA"/>
</dbReference>
<keyword evidence="3" id="KW-1185">Reference proteome</keyword>
<feature type="compositionally biased region" description="Low complexity" evidence="1">
    <location>
        <begin position="86"/>
        <end position="95"/>
    </location>
</feature>
<protein>
    <submittedName>
        <fullName evidence="2">Uncharacterized protein</fullName>
    </submittedName>
</protein>
<reference evidence="2 3" key="1">
    <citation type="journal article" date="2019" name="Nat. Ecol. Evol.">
        <title>Megaphylogeny resolves global patterns of mushroom evolution.</title>
        <authorList>
            <person name="Varga T."/>
            <person name="Krizsan K."/>
            <person name="Foldi C."/>
            <person name="Dima B."/>
            <person name="Sanchez-Garcia M."/>
            <person name="Sanchez-Ramirez S."/>
            <person name="Szollosi G.J."/>
            <person name="Szarkandi J.G."/>
            <person name="Papp V."/>
            <person name="Albert L."/>
            <person name="Andreopoulos W."/>
            <person name="Angelini C."/>
            <person name="Antonin V."/>
            <person name="Barry K.W."/>
            <person name="Bougher N.L."/>
            <person name="Buchanan P."/>
            <person name="Buyck B."/>
            <person name="Bense V."/>
            <person name="Catcheside P."/>
            <person name="Chovatia M."/>
            <person name="Cooper J."/>
            <person name="Damon W."/>
            <person name="Desjardin D."/>
            <person name="Finy P."/>
            <person name="Geml J."/>
            <person name="Haridas S."/>
            <person name="Hughes K."/>
            <person name="Justo A."/>
            <person name="Karasinski D."/>
            <person name="Kautmanova I."/>
            <person name="Kiss B."/>
            <person name="Kocsube S."/>
            <person name="Kotiranta H."/>
            <person name="LaButti K.M."/>
            <person name="Lechner B.E."/>
            <person name="Liimatainen K."/>
            <person name="Lipzen A."/>
            <person name="Lukacs Z."/>
            <person name="Mihaltcheva S."/>
            <person name="Morgado L.N."/>
            <person name="Niskanen T."/>
            <person name="Noordeloos M.E."/>
            <person name="Ohm R.A."/>
            <person name="Ortiz-Santana B."/>
            <person name="Ovrebo C."/>
            <person name="Racz N."/>
            <person name="Riley R."/>
            <person name="Savchenko A."/>
            <person name="Shiryaev A."/>
            <person name="Soop K."/>
            <person name="Spirin V."/>
            <person name="Szebenyi C."/>
            <person name="Tomsovsky M."/>
            <person name="Tulloss R.E."/>
            <person name="Uehling J."/>
            <person name="Grigoriev I.V."/>
            <person name="Vagvolgyi C."/>
            <person name="Papp T."/>
            <person name="Martin F.M."/>
            <person name="Miettinen O."/>
            <person name="Hibbett D.S."/>
            <person name="Nagy L.G."/>
        </authorList>
    </citation>
    <scope>NUCLEOTIDE SEQUENCE [LARGE SCALE GENOMIC DNA]</scope>
    <source>
        <strain evidence="2 3">OMC1185</strain>
    </source>
</reference>
<organism evidence="2 3">
    <name type="scientific">Heliocybe sulcata</name>
    <dbReference type="NCBI Taxonomy" id="5364"/>
    <lineage>
        <taxon>Eukaryota</taxon>
        <taxon>Fungi</taxon>
        <taxon>Dikarya</taxon>
        <taxon>Basidiomycota</taxon>
        <taxon>Agaricomycotina</taxon>
        <taxon>Agaricomycetes</taxon>
        <taxon>Gloeophyllales</taxon>
        <taxon>Gloeophyllaceae</taxon>
        <taxon>Heliocybe</taxon>
    </lineage>
</organism>
<name>A0A5C3N3F7_9AGAM</name>
<dbReference type="Proteomes" id="UP000305948">
    <property type="component" value="Unassembled WGS sequence"/>
</dbReference>
<proteinExistence type="predicted"/>
<accession>A0A5C3N3F7</accession>
<evidence type="ECO:0000313" key="3">
    <source>
        <dbReference type="Proteomes" id="UP000305948"/>
    </source>
</evidence>
<gene>
    <name evidence="2" type="ORF">OE88DRAFT_1736139</name>
</gene>
<feature type="region of interest" description="Disordered" evidence="1">
    <location>
        <begin position="22"/>
        <end position="51"/>
    </location>
</feature>
<feature type="region of interest" description="Disordered" evidence="1">
    <location>
        <begin position="63"/>
        <end position="95"/>
    </location>
</feature>
<evidence type="ECO:0000313" key="2">
    <source>
        <dbReference type="EMBL" id="TFK50638.1"/>
    </source>
</evidence>
<sequence length="95" mass="9755">MAATTATAAGLGTTIGVSAAQGAANKGGQHAADKAHRAGAKRGFGGKMEKGLGAMVCNEKLKEKGRQKEAAGLEEEQEADQEKQQEQASDQNQSQ</sequence>